<dbReference type="PANTHER" id="PTHR13504">
    <property type="entry name" value="FIDO DOMAIN-CONTAINING PROTEIN DDB_G0283145"/>
    <property type="match status" value="1"/>
</dbReference>
<dbReference type="Pfam" id="PF02661">
    <property type="entry name" value="Fic"/>
    <property type="match status" value="1"/>
</dbReference>
<keyword evidence="2" id="KW-0547">Nucleotide-binding</keyword>
<protein>
    <submittedName>
        <fullName evidence="4">Fic family protein</fullName>
    </submittedName>
</protein>
<dbReference type="InterPro" id="IPR040198">
    <property type="entry name" value="Fido_containing"/>
</dbReference>
<accession>A0A8J6NUH6</accession>
<dbReference type="PROSITE" id="PS51459">
    <property type="entry name" value="FIDO"/>
    <property type="match status" value="1"/>
</dbReference>
<dbReference type="Gene3D" id="1.10.10.10">
    <property type="entry name" value="Winged helix-like DNA-binding domain superfamily/Winged helix DNA-binding domain"/>
    <property type="match status" value="1"/>
</dbReference>
<dbReference type="SUPFAM" id="SSF140931">
    <property type="entry name" value="Fic-like"/>
    <property type="match status" value="1"/>
</dbReference>
<feature type="domain" description="Fido" evidence="3">
    <location>
        <begin position="114"/>
        <end position="272"/>
    </location>
</feature>
<name>A0A8J6NUH6_9BACT</name>
<keyword evidence="2" id="KW-0067">ATP-binding</keyword>
<gene>
    <name evidence="4" type="ORF">H8E23_16470</name>
</gene>
<proteinExistence type="predicted"/>
<dbReference type="GO" id="GO:0005524">
    <property type="term" value="F:ATP binding"/>
    <property type="evidence" value="ECO:0007669"/>
    <property type="project" value="UniProtKB-KW"/>
</dbReference>
<dbReference type="AlphaFoldDB" id="A0A8J6NUH6"/>
<reference evidence="4 5" key="1">
    <citation type="submission" date="2020-08" db="EMBL/GenBank/DDBJ databases">
        <title>Bridging the membrane lipid divide: bacteria of the FCB group superphylum have the potential to synthesize archaeal ether lipids.</title>
        <authorList>
            <person name="Villanueva L."/>
            <person name="Von Meijenfeldt F.A.B."/>
            <person name="Westbye A.B."/>
            <person name="Yadav S."/>
            <person name="Hopmans E.C."/>
            <person name="Dutilh B.E."/>
            <person name="Sinninghe Damste J.S."/>
        </authorList>
    </citation>
    <scope>NUCLEOTIDE SEQUENCE [LARGE SCALE GENOMIC DNA]</scope>
    <source>
        <strain evidence="4">NIOZ-UU30</strain>
    </source>
</reference>
<evidence type="ECO:0000259" key="3">
    <source>
        <dbReference type="PROSITE" id="PS51459"/>
    </source>
</evidence>
<evidence type="ECO:0000256" key="1">
    <source>
        <dbReference type="PIRSR" id="PIRSR640198-1"/>
    </source>
</evidence>
<feature type="binding site" evidence="2">
    <location>
        <begin position="249"/>
        <end position="250"/>
    </location>
    <ligand>
        <name>ATP</name>
        <dbReference type="ChEBI" id="CHEBI:30616"/>
    </ligand>
</feature>
<feature type="binding site" evidence="2">
    <location>
        <begin position="211"/>
        <end position="218"/>
    </location>
    <ligand>
        <name>ATP</name>
        <dbReference type="ChEBI" id="CHEBI:30616"/>
    </ligand>
</feature>
<dbReference type="Gene3D" id="1.10.3290.10">
    <property type="entry name" value="Fido-like domain"/>
    <property type="match status" value="1"/>
</dbReference>
<comment type="caution">
    <text evidence="4">The sequence shown here is derived from an EMBL/GenBank/DDBJ whole genome shotgun (WGS) entry which is preliminary data.</text>
</comment>
<evidence type="ECO:0000313" key="5">
    <source>
        <dbReference type="Proteomes" id="UP000603434"/>
    </source>
</evidence>
<organism evidence="4 5">
    <name type="scientific">Candidatus Desulfatibia profunda</name>
    <dbReference type="NCBI Taxonomy" id="2841695"/>
    <lineage>
        <taxon>Bacteria</taxon>
        <taxon>Pseudomonadati</taxon>
        <taxon>Thermodesulfobacteriota</taxon>
        <taxon>Desulfobacteria</taxon>
        <taxon>Desulfobacterales</taxon>
        <taxon>Desulfobacterales incertae sedis</taxon>
        <taxon>Candidatus Desulfatibia</taxon>
    </lineage>
</organism>
<dbReference type="EMBL" id="JACNJH010000241">
    <property type="protein sequence ID" value="MBC8362980.1"/>
    <property type="molecule type" value="Genomic_DNA"/>
</dbReference>
<sequence>MRYIWQNANWAEFTWNSDALVQPLGRTRLRQGGLLSKVDVLGLKFSSEARAEILIEETVKTAAIEGQTLNRDSVRSSVARRLGLSTAGLPAGERDTDGLVDVLMDATANYDEPLTAERLMAWQAAFFPTGYSGLRKIRTGQWRGPEPIQVVSGPVGREKVHFEAPPADSVKREIRDFLQWWEKGSKTKNTEGLLRAAIAHFRFVTIHPFEDGNGRIARALTDMALAQDEELGPRFYSLSTRIMAERDEYYRVLERCQKGNGDITEWLVWFLECFERALEHSETLISIVLAKARFWQRHGQTQLNERQRKVINRLLDAGAGGFEGGLTTRKYVSVAKVSRATAFREISDMVEKQVLKQNPGGGRSVSYDLAWTNTE</sequence>
<dbReference type="InterPro" id="IPR003812">
    <property type="entry name" value="Fido"/>
</dbReference>
<dbReference type="InterPro" id="IPR036597">
    <property type="entry name" value="Fido-like_dom_sf"/>
</dbReference>
<evidence type="ECO:0000256" key="2">
    <source>
        <dbReference type="PIRSR" id="PIRSR640198-2"/>
    </source>
</evidence>
<dbReference type="Proteomes" id="UP000603434">
    <property type="component" value="Unassembled WGS sequence"/>
</dbReference>
<feature type="active site" evidence="1">
    <location>
        <position position="207"/>
    </location>
</feature>
<dbReference type="InterPro" id="IPR025230">
    <property type="entry name" value="DUF4172"/>
</dbReference>
<dbReference type="PANTHER" id="PTHR13504:SF33">
    <property type="entry name" value="FIC FAMILY PROTEIN"/>
    <property type="match status" value="1"/>
</dbReference>
<dbReference type="Pfam" id="PF13776">
    <property type="entry name" value="DUF4172"/>
    <property type="match status" value="1"/>
</dbReference>
<dbReference type="InterPro" id="IPR036388">
    <property type="entry name" value="WH-like_DNA-bd_sf"/>
</dbReference>
<evidence type="ECO:0000313" key="4">
    <source>
        <dbReference type="EMBL" id="MBC8362980.1"/>
    </source>
</evidence>